<organism evidence="1 2">
    <name type="scientific">Diceros bicornis minor</name>
    <name type="common">South-central black rhinoceros</name>
    <dbReference type="NCBI Taxonomy" id="77932"/>
    <lineage>
        <taxon>Eukaryota</taxon>
        <taxon>Metazoa</taxon>
        <taxon>Chordata</taxon>
        <taxon>Craniata</taxon>
        <taxon>Vertebrata</taxon>
        <taxon>Euteleostomi</taxon>
        <taxon>Mammalia</taxon>
        <taxon>Eutheria</taxon>
        <taxon>Laurasiatheria</taxon>
        <taxon>Perissodactyla</taxon>
        <taxon>Rhinocerotidae</taxon>
        <taxon>Diceros</taxon>
    </lineage>
</organism>
<protein>
    <submittedName>
        <fullName evidence="1">Uncharacterized protein</fullName>
    </submittedName>
</protein>
<name>A0A7J7FNS2_DICBM</name>
<reference evidence="1 2" key="1">
    <citation type="journal article" date="2020" name="Mol. Biol. Evol.">
        <title>Interspecific Gene Flow and the Evolution of Specialization in Black and White Rhinoceros.</title>
        <authorList>
            <person name="Moodley Y."/>
            <person name="Westbury M.V."/>
            <person name="Russo I.M."/>
            <person name="Gopalakrishnan S."/>
            <person name="Rakotoarivelo A."/>
            <person name="Olsen R.A."/>
            <person name="Prost S."/>
            <person name="Tunstall T."/>
            <person name="Ryder O.A."/>
            <person name="Dalen L."/>
            <person name="Bruford M.W."/>
        </authorList>
    </citation>
    <scope>NUCLEOTIDE SEQUENCE [LARGE SCALE GENOMIC DNA]</scope>
    <source>
        <strain evidence="1">SBR-YM</strain>
        <tissue evidence="1">Skin</tissue>
    </source>
</reference>
<keyword evidence="2" id="KW-1185">Reference proteome</keyword>
<dbReference type="AlphaFoldDB" id="A0A7J7FNS2"/>
<comment type="caution">
    <text evidence="1">The sequence shown here is derived from an EMBL/GenBank/DDBJ whole genome shotgun (WGS) entry which is preliminary data.</text>
</comment>
<dbReference type="Proteomes" id="UP000551758">
    <property type="component" value="Unassembled WGS sequence"/>
</dbReference>
<evidence type="ECO:0000313" key="1">
    <source>
        <dbReference type="EMBL" id="KAF5929611.1"/>
    </source>
</evidence>
<evidence type="ECO:0000313" key="2">
    <source>
        <dbReference type="Proteomes" id="UP000551758"/>
    </source>
</evidence>
<proteinExistence type="predicted"/>
<sequence length="472" mass="53916">MVKERYYTEHSNEIEYIDDIKDNKRIHVGSLSTGANGAVILPVRGCREDIAAGTKDGATVPCKHQLQDREKFYKENRKREFTDYPMADQKIMVPILKECFLWVSDKGAKNKGGMWSDIESTSLKSKLGSSDPGRGDKTSSVLLREHRWSLWEKGEKLEAVVFCNNYVKILTSIVGLFFGYTCHKNEKIFVVNQAVHKACYFKELISRVQYIQIKASMLSVKYVALKEAEGRPVTSPGNSAVGKSGIRLREACPETAQEKERGMGALSPYKFVIITLLSEAVVTCRISNILPLKDFLSFICGKTRWVSQVIHSYERNKKNISIQRLITLYQMISDYVIIKFTLVFNCLSSRIAYLSSTFQRKRHSEEKYPKAIKQTKKTENPNMRYQRRIQTSALCFKETLLTLPFMKSVQLILSLSSTAATFCHFHSHDIVIVKAIYECLLVAKNKDIVVFLPEKQLISEILWLLAKSLSNR</sequence>
<gene>
    <name evidence="1" type="ORF">HPG69_016668</name>
</gene>
<dbReference type="EMBL" id="JACDTQ010000021">
    <property type="protein sequence ID" value="KAF5929611.1"/>
    <property type="molecule type" value="Genomic_DNA"/>
</dbReference>
<accession>A0A7J7FNS2</accession>